<keyword evidence="3" id="KW-1185">Reference proteome</keyword>
<evidence type="ECO:0000313" key="3">
    <source>
        <dbReference type="Proteomes" id="UP000652761"/>
    </source>
</evidence>
<dbReference type="Proteomes" id="UP000652761">
    <property type="component" value="Unassembled WGS sequence"/>
</dbReference>
<organism evidence="2 3">
    <name type="scientific">Colocasia esculenta</name>
    <name type="common">Wild taro</name>
    <name type="synonym">Arum esculentum</name>
    <dbReference type="NCBI Taxonomy" id="4460"/>
    <lineage>
        <taxon>Eukaryota</taxon>
        <taxon>Viridiplantae</taxon>
        <taxon>Streptophyta</taxon>
        <taxon>Embryophyta</taxon>
        <taxon>Tracheophyta</taxon>
        <taxon>Spermatophyta</taxon>
        <taxon>Magnoliopsida</taxon>
        <taxon>Liliopsida</taxon>
        <taxon>Araceae</taxon>
        <taxon>Aroideae</taxon>
        <taxon>Colocasieae</taxon>
        <taxon>Colocasia</taxon>
    </lineage>
</organism>
<comment type="caution">
    <text evidence="2">The sequence shown here is derived from an EMBL/GenBank/DDBJ whole genome shotgun (WGS) entry which is preliminary data.</text>
</comment>
<accession>A0A843XIA1</accession>
<name>A0A843XIA1_COLES</name>
<feature type="region of interest" description="Disordered" evidence="1">
    <location>
        <begin position="190"/>
        <end position="209"/>
    </location>
</feature>
<proteinExistence type="predicted"/>
<evidence type="ECO:0000313" key="2">
    <source>
        <dbReference type="EMBL" id="MQM19319.1"/>
    </source>
</evidence>
<evidence type="ECO:0000256" key="1">
    <source>
        <dbReference type="SAM" id="MobiDB-lite"/>
    </source>
</evidence>
<reference evidence="2" key="1">
    <citation type="submission" date="2017-07" db="EMBL/GenBank/DDBJ databases">
        <title>Taro Niue Genome Assembly and Annotation.</title>
        <authorList>
            <person name="Atibalentja N."/>
            <person name="Keating K."/>
            <person name="Fields C.J."/>
        </authorList>
    </citation>
    <scope>NUCLEOTIDE SEQUENCE</scope>
    <source>
        <strain evidence="2">Niue_2</strain>
        <tissue evidence="2">Leaf</tissue>
    </source>
</reference>
<protein>
    <submittedName>
        <fullName evidence="2">Uncharacterized protein</fullName>
    </submittedName>
</protein>
<sequence>MVFRTAALSHLQSSRSWSRTPRSFWVFFPAQVLPVCVASRVVVTTCRFYRVSDRGDLRETSQQRQGACRAEETGRYLSTNIMESSTLADLTGAIGGTASWARRPIKALYGPFSTHPDARAPTFKSCVFGQLSNTLWQPKVFQGPLRVVSGHPPACSVWAWPIEQILLKARYDPTCMGNASGHRTYGPATEQAACSVPSDKEGQRSPFTS</sequence>
<dbReference type="EMBL" id="NMUH01008833">
    <property type="protein sequence ID" value="MQM19319.1"/>
    <property type="molecule type" value="Genomic_DNA"/>
</dbReference>
<dbReference type="AlphaFoldDB" id="A0A843XIA1"/>
<gene>
    <name evidence="2" type="ORF">Taro_052321</name>
</gene>